<reference evidence="3 4" key="2">
    <citation type="submission" date="2021-10" db="EMBL/GenBank/DDBJ databases">
        <authorList>
            <person name="Piombo E."/>
        </authorList>
    </citation>
    <scope>NUCLEOTIDE SEQUENCE [LARGE SCALE GENOMIC DNA]</scope>
</reference>
<evidence type="ECO:0000256" key="1">
    <source>
        <dbReference type="SAM" id="MobiDB-lite"/>
    </source>
</evidence>
<name>A0A9N9UBK4_9HYPO</name>
<proteinExistence type="predicted"/>
<sequence length="344" mass="38453">MAQQQETDELRLAAEKLRLSRGYLKGHDLTKVSVVKQTFLGSKRQRKPASDQTAKVHKKLESMLTAIYVKCGPLMFVLCCVAFSTHTLYKFSTKDKMSEVIDGLEEWKSTDEWKSLSADCRGEDLIRNAFNNKEFAAALRKIDQEKAGRFTPVRDSPPVQQVETDSPPLQQIETDCWQFQQAREKCRPLQQASTDCQPLQQVSADYRPWQHFSTEYQPLQQASPRPVPILPANDPPIDHGPTNGGFWAQSVSSSPPWTGSASDGGLGTPETLGPGVNAVPAPIIRISDLTEAMQIACTFKTFNHRLELSPDGCSRLKITMEVDCTLDEARFLTQYRLPLPPSSL</sequence>
<feature type="compositionally biased region" description="Polar residues" evidence="1">
    <location>
        <begin position="249"/>
        <end position="261"/>
    </location>
</feature>
<feature type="region of interest" description="Disordered" evidence="1">
    <location>
        <begin position="235"/>
        <end position="274"/>
    </location>
</feature>
<feature type="transmembrane region" description="Helical" evidence="2">
    <location>
        <begin position="67"/>
        <end position="89"/>
    </location>
</feature>
<organism evidence="3 4">
    <name type="scientific">Clonostachys byssicola</name>
    <dbReference type="NCBI Taxonomy" id="160290"/>
    <lineage>
        <taxon>Eukaryota</taxon>
        <taxon>Fungi</taxon>
        <taxon>Dikarya</taxon>
        <taxon>Ascomycota</taxon>
        <taxon>Pezizomycotina</taxon>
        <taxon>Sordariomycetes</taxon>
        <taxon>Hypocreomycetidae</taxon>
        <taxon>Hypocreales</taxon>
        <taxon>Bionectriaceae</taxon>
        <taxon>Clonostachys</taxon>
    </lineage>
</organism>
<reference evidence="4" key="1">
    <citation type="submission" date="2019-06" db="EMBL/GenBank/DDBJ databases">
        <authorList>
            <person name="Broberg M."/>
        </authorList>
    </citation>
    <scope>NUCLEOTIDE SEQUENCE [LARGE SCALE GENOMIC DNA]</scope>
</reference>
<evidence type="ECO:0000313" key="4">
    <source>
        <dbReference type="Proteomes" id="UP000754883"/>
    </source>
</evidence>
<evidence type="ECO:0000313" key="3">
    <source>
        <dbReference type="EMBL" id="CAG9986408.1"/>
    </source>
</evidence>
<evidence type="ECO:0000256" key="2">
    <source>
        <dbReference type="SAM" id="Phobius"/>
    </source>
</evidence>
<keyword evidence="2" id="KW-1133">Transmembrane helix</keyword>
<keyword evidence="2" id="KW-0472">Membrane</keyword>
<keyword evidence="4" id="KW-1185">Reference proteome</keyword>
<dbReference type="Proteomes" id="UP000754883">
    <property type="component" value="Unassembled WGS sequence"/>
</dbReference>
<dbReference type="AlphaFoldDB" id="A0A9N9UBK4"/>
<dbReference type="OrthoDB" id="5149104at2759"/>
<gene>
    <name evidence="3" type="ORF">CBYS24578_00012685</name>
</gene>
<keyword evidence="2" id="KW-0812">Transmembrane</keyword>
<accession>A0A9N9UBK4</accession>
<protein>
    <submittedName>
        <fullName evidence="3">Uncharacterized protein</fullName>
    </submittedName>
</protein>
<dbReference type="EMBL" id="CABFNO020001404">
    <property type="protein sequence ID" value="CAG9986408.1"/>
    <property type="molecule type" value="Genomic_DNA"/>
</dbReference>
<comment type="caution">
    <text evidence="3">The sequence shown here is derived from an EMBL/GenBank/DDBJ whole genome shotgun (WGS) entry which is preliminary data.</text>
</comment>